<dbReference type="Pfam" id="PF05163">
    <property type="entry name" value="DinB"/>
    <property type="match status" value="1"/>
</dbReference>
<evidence type="ECO:0000313" key="4">
    <source>
        <dbReference type="EMBL" id="AWW28852.1"/>
    </source>
</evidence>
<reference evidence="4 5" key="1">
    <citation type="submission" date="2018-06" db="EMBL/GenBank/DDBJ databases">
        <title>Echinicola strongylocentroti sp. nov., isolated from a sea urchin Strongylocentrotus intermedius.</title>
        <authorList>
            <person name="Bae S.S."/>
        </authorList>
    </citation>
    <scope>NUCLEOTIDE SEQUENCE [LARGE SCALE GENOMIC DNA]</scope>
    <source>
        <strain evidence="4 5">MEBiC08714</strain>
    </source>
</reference>
<sequence length="164" mass="19386">MIQRYVDYALYNIWANNRLISNLSEQDEQLLTEELIGSYPTIQKTILHIWYAESGWLSRLKGNGWDVKKVTEFSGTNEELFKGWQKTSGDFKDFTYNADLEKTIQFEHKGERFSIPTREIIQTVFNHGSFHRGQVVIMMRQLGINKISQTDYIEWVREKERGNI</sequence>
<dbReference type="InterPro" id="IPR007837">
    <property type="entry name" value="DinB"/>
</dbReference>
<organism evidence="4 5">
    <name type="scientific">Echinicola strongylocentroti</name>
    <dbReference type="NCBI Taxonomy" id="1795355"/>
    <lineage>
        <taxon>Bacteria</taxon>
        <taxon>Pseudomonadati</taxon>
        <taxon>Bacteroidota</taxon>
        <taxon>Cytophagia</taxon>
        <taxon>Cytophagales</taxon>
        <taxon>Cyclobacteriaceae</taxon>
        <taxon>Echinicola</taxon>
    </lineage>
</organism>
<dbReference type="Gene3D" id="1.20.120.450">
    <property type="entry name" value="dinb family like domain"/>
    <property type="match status" value="1"/>
</dbReference>
<dbReference type="OrthoDB" id="9811413at2"/>
<dbReference type="SUPFAM" id="SSF109854">
    <property type="entry name" value="DinB/YfiT-like putative metalloenzymes"/>
    <property type="match status" value="1"/>
</dbReference>
<proteinExistence type="inferred from homology"/>
<evidence type="ECO:0000256" key="1">
    <source>
        <dbReference type="ARBA" id="ARBA00008635"/>
    </source>
</evidence>
<feature type="binding site" evidence="3">
    <location>
        <position position="127"/>
    </location>
    <ligand>
        <name>a divalent metal cation</name>
        <dbReference type="ChEBI" id="CHEBI:60240"/>
    </ligand>
</feature>
<dbReference type="AlphaFoldDB" id="A0A2Z4ICZ6"/>
<gene>
    <name evidence="4" type="ORF">DN752_01185</name>
</gene>
<name>A0A2Z4ICZ6_9BACT</name>
<dbReference type="EMBL" id="CP030041">
    <property type="protein sequence ID" value="AWW28852.1"/>
    <property type="molecule type" value="Genomic_DNA"/>
</dbReference>
<dbReference type="PANTHER" id="PTHR37302:SF3">
    <property type="entry name" value="DAMAGE-INDUCIBLE PROTEIN DINB"/>
    <property type="match status" value="1"/>
</dbReference>
<dbReference type="PANTHER" id="PTHR37302">
    <property type="entry name" value="SLR1116 PROTEIN"/>
    <property type="match status" value="1"/>
</dbReference>
<dbReference type="InterPro" id="IPR034660">
    <property type="entry name" value="DinB/YfiT-like"/>
</dbReference>
<dbReference type="KEGG" id="est:DN752_01185"/>
<feature type="binding site" evidence="3">
    <location>
        <position position="131"/>
    </location>
    <ligand>
        <name>a divalent metal cation</name>
        <dbReference type="ChEBI" id="CHEBI:60240"/>
    </ligand>
</feature>
<keyword evidence="2 3" id="KW-0479">Metal-binding</keyword>
<comment type="similarity">
    <text evidence="1">Belongs to the DinB family.</text>
</comment>
<dbReference type="Proteomes" id="UP000248688">
    <property type="component" value="Chromosome"/>
</dbReference>
<protein>
    <submittedName>
        <fullName evidence="4">DNA polymerase</fullName>
    </submittedName>
</protein>
<evidence type="ECO:0000256" key="2">
    <source>
        <dbReference type="ARBA" id="ARBA00022723"/>
    </source>
</evidence>
<evidence type="ECO:0000256" key="3">
    <source>
        <dbReference type="PIRSR" id="PIRSR607837-1"/>
    </source>
</evidence>
<dbReference type="GO" id="GO:0046872">
    <property type="term" value="F:metal ion binding"/>
    <property type="evidence" value="ECO:0007669"/>
    <property type="project" value="UniProtKB-KW"/>
</dbReference>
<evidence type="ECO:0000313" key="5">
    <source>
        <dbReference type="Proteomes" id="UP000248688"/>
    </source>
</evidence>
<accession>A0A2Z4ICZ6</accession>
<keyword evidence="5" id="KW-1185">Reference proteome</keyword>
<feature type="binding site" evidence="3">
    <location>
        <position position="48"/>
    </location>
    <ligand>
        <name>a divalent metal cation</name>
        <dbReference type="ChEBI" id="CHEBI:60240"/>
    </ligand>
</feature>